<sequence>MNLLQRATAIVAAMATSFLTLVGCDQQKINELEEGLSTEVEVRKAFGEPETIWPESDGSRTFEYPRQPMGHRNYMITIDSAGVMTALRQVVAPHVFEQIQPGMTQEQVRRMLGKPAKRMTYALKQETDWDWNWIDPPNREMEFTVTFGEHGTVKRTASREKMPQGDR</sequence>
<evidence type="ECO:0000256" key="1">
    <source>
        <dbReference type="ARBA" id="ARBA00022729"/>
    </source>
</evidence>
<evidence type="ECO:0000259" key="3">
    <source>
        <dbReference type="Pfam" id="PF04355"/>
    </source>
</evidence>
<dbReference type="Gene3D" id="3.30.1450.10">
    <property type="match status" value="1"/>
</dbReference>
<feature type="domain" description="Outer membrane protein assembly factor BamE" evidence="3">
    <location>
        <begin position="91"/>
        <end position="121"/>
    </location>
</feature>
<gene>
    <name evidence="4" type="primary">bamE</name>
    <name evidence="4" type="ORF">H9646_11290</name>
</gene>
<keyword evidence="5" id="KW-1185">Reference proteome</keyword>
<evidence type="ECO:0000313" key="4">
    <source>
        <dbReference type="EMBL" id="MBD7961072.1"/>
    </source>
</evidence>
<keyword evidence="1" id="KW-0732">Signal</keyword>
<evidence type="ECO:0000313" key="5">
    <source>
        <dbReference type="Proteomes" id="UP000634919"/>
    </source>
</evidence>
<comment type="caution">
    <text evidence="4">The sequence shown here is derived from an EMBL/GenBank/DDBJ whole genome shotgun (WGS) entry which is preliminary data.</text>
</comment>
<dbReference type="InterPro" id="IPR007450">
    <property type="entry name" value="BamE_dom"/>
</dbReference>
<dbReference type="Proteomes" id="UP000634919">
    <property type="component" value="Unassembled WGS sequence"/>
</dbReference>
<proteinExistence type="predicted"/>
<dbReference type="InterPro" id="IPR037873">
    <property type="entry name" value="BamE-like"/>
</dbReference>
<accession>A0ABR8SC77</accession>
<dbReference type="EMBL" id="JACSQK010000005">
    <property type="protein sequence ID" value="MBD7961072.1"/>
    <property type="molecule type" value="Genomic_DNA"/>
</dbReference>
<protein>
    <submittedName>
        <fullName evidence="4">Outer membrane protein assembly factor BamE</fullName>
    </submittedName>
</protein>
<keyword evidence="2" id="KW-0472">Membrane</keyword>
<reference evidence="4 5" key="1">
    <citation type="submission" date="2020-08" db="EMBL/GenBank/DDBJ databases">
        <title>A Genomic Blueprint of the Chicken Gut Microbiome.</title>
        <authorList>
            <person name="Gilroy R."/>
            <person name="Ravi A."/>
            <person name="Getino M."/>
            <person name="Pursley I."/>
            <person name="Horton D.L."/>
            <person name="Alikhan N.-F."/>
            <person name="Baker D."/>
            <person name="Gharbi K."/>
            <person name="Hall N."/>
            <person name="Watson M."/>
            <person name="Adriaenssens E.M."/>
            <person name="Foster-Nyarko E."/>
            <person name="Jarju S."/>
            <person name="Secka A."/>
            <person name="Antonio M."/>
            <person name="Oren A."/>
            <person name="Chaudhuri R."/>
            <person name="La Ragione R.M."/>
            <person name="Hildebrand F."/>
            <person name="Pallen M.J."/>
        </authorList>
    </citation>
    <scope>NUCLEOTIDE SEQUENCE [LARGE SCALE GENOMIC DNA]</scope>
    <source>
        <strain evidence="4 5">Sa2CVA6</strain>
    </source>
</reference>
<dbReference type="RefSeq" id="WP_191723466.1">
    <property type="nucleotide sequence ID" value="NZ_JACSQK010000005.1"/>
</dbReference>
<dbReference type="Pfam" id="PF04355">
    <property type="entry name" value="BamE"/>
    <property type="match status" value="1"/>
</dbReference>
<organism evidence="4 5">
    <name type="scientific">Comamonas avium</name>
    <dbReference type="NCBI Taxonomy" id="2762231"/>
    <lineage>
        <taxon>Bacteria</taxon>
        <taxon>Pseudomonadati</taxon>
        <taxon>Pseudomonadota</taxon>
        <taxon>Betaproteobacteria</taxon>
        <taxon>Burkholderiales</taxon>
        <taxon>Comamonadaceae</taxon>
        <taxon>Comamonas</taxon>
    </lineage>
</organism>
<evidence type="ECO:0000256" key="2">
    <source>
        <dbReference type="ARBA" id="ARBA00023136"/>
    </source>
</evidence>
<name>A0ABR8SC77_9BURK</name>
<dbReference type="PROSITE" id="PS51257">
    <property type="entry name" value="PROKAR_LIPOPROTEIN"/>
    <property type="match status" value="1"/>
</dbReference>